<accession>A0A835CHR9</accession>
<keyword evidence="9" id="KW-1185">Reference proteome</keyword>
<reference evidence="8" key="1">
    <citation type="submission" date="2020-09" db="EMBL/GenBank/DDBJ databases">
        <title>Genome-Enabled Discovery of Anthraquinone Biosynthesis in Senna tora.</title>
        <authorList>
            <person name="Kang S.-H."/>
            <person name="Pandey R.P."/>
            <person name="Lee C.-M."/>
            <person name="Sim J.-S."/>
            <person name="Jeong J.-T."/>
            <person name="Choi B.-S."/>
            <person name="Jung M."/>
            <person name="Ginzburg D."/>
            <person name="Zhao K."/>
            <person name="Won S.Y."/>
            <person name="Oh T.-J."/>
            <person name="Yu Y."/>
            <person name="Kim N.-H."/>
            <person name="Lee O.R."/>
            <person name="Lee T.-H."/>
            <person name="Bashyal P."/>
            <person name="Kim T.-S."/>
            <person name="Lee W.-H."/>
            <person name="Kawkins C."/>
            <person name="Kim C.-K."/>
            <person name="Kim J.S."/>
            <person name="Ahn B.O."/>
            <person name="Rhee S.Y."/>
            <person name="Sohng J.K."/>
        </authorList>
    </citation>
    <scope>NUCLEOTIDE SEQUENCE</scope>
    <source>
        <tissue evidence="8">Leaf</tissue>
    </source>
</reference>
<evidence type="ECO:0000256" key="5">
    <source>
        <dbReference type="ARBA" id="ARBA00023054"/>
    </source>
</evidence>
<dbReference type="GO" id="GO:0016020">
    <property type="term" value="C:membrane"/>
    <property type="evidence" value="ECO:0007669"/>
    <property type="project" value="UniProtKB-SubCell"/>
</dbReference>
<name>A0A835CHR9_9FABA</name>
<organism evidence="8 9">
    <name type="scientific">Senna tora</name>
    <dbReference type="NCBI Taxonomy" id="362788"/>
    <lineage>
        <taxon>Eukaryota</taxon>
        <taxon>Viridiplantae</taxon>
        <taxon>Streptophyta</taxon>
        <taxon>Embryophyta</taxon>
        <taxon>Tracheophyta</taxon>
        <taxon>Spermatophyta</taxon>
        <taxon>Magnoliopsida</taxon>
        <taxon>eudicotyledons</taxon>
        <taxon>Gunneridae</taxon>
        <taxon>Pentapetalae</taxon>
        <taxon>rosids</taxon>
        <taxon>fabids</taxon>
        <taxon>Fabales</taxon>
        <taxon>Fabaceae</taxon>
        <taxon>Caesalpinioideae</taxon>
        <taxon>Cassia clade</taxon>
        <taxon>Senna</taxon>
    </lineage>
</organism>
<dbReference type="OrthoDB" id="889336at2759"/>
<dbReference type="AlphaFoldDB" id="A0A835CHR9"/>
<keyword evidence="5" id="KW-0175">Coiled coil</keyword>
<sequence length="149" mass="17334">MHIAAAILPLRRLPCGSEMIQESNLSNFKSQVQSSQKHNFSLLQRETKKFGSDIEKMRSEMRYEIDKVKAEQRVDFNLERGRTRDELANQNAKITNLNKKFDREIHAVRDQVEAAKYGVIKHSKDDDMTFKNTLIIVSSAHIVQWDDDQ</sequence>
<evidence type="ECO:0000256" key="4">
    <source>
        <dbReference type="ARBA" id="ARBA00022989"/>
    </source>
</evidence>
<evidence type="ECO:0000256" key="3">
    <source>
        <dbReference type="ARBA" id="ARBA00022692"/>
    </source>
</evidence>
<comment type="subcellular location">
    <subcellularLocation>
        <location evidence="2">Membrane</location>
    </subcellularLocation>
    <subcellularLocation>
        <location evidence="1">Mitochondrion</location>
    </subcellularLocation>
</comment>
<keyword evidence="4" id="KW-1133">Transmembrane helix</keyword>
<keyword evidence="3" id="KW-0812">Transmembrane</keyword>
<evidence type="ECO:0000313" key="9">
    <source>
        <dbReference type="Proteomes" id="UP000634136"/>
    </source>
</evidence>
<keyword evidence="6" id="KW-0496">Mitochondrion</keyword>
<keyword evidence="7" id="KW-0472">Membrane</keyword>
<evidence type="ECO:0000256" key="6">
    <source>
        <dbReference type="ARBA" id="ARBA00023128"/>
    </source>
</evidence>
<dbReference type="Proteomes" id="UP000634136">
    <property type="component" value="Unassembled WGS sequence"/>
</dbReference>
<proteinExistence type="predicted"/>
<dbReference type="Pfam" id="PF07798">
    <property type="entry name" value="CCDC90-like"/>
    <property type="match status" value="1"/>
</dbReference>
<gene>
    <name evidence="8" type="ORF">G2W53_000516</name>
</gene>
<protein>
    <submittedName>
        <fullName evidence="8">Protein FMP32, mitochondrial</fullName>
    </submittedName>
</protein>
<dbReference type="PANTHER" id="PTHR14360">
    <property type="entry name" value="PROTEIN FMP32, MITOCHONDRIAL"/>
    <property type="match status" value="1"/>
</dbReference>
<comment type="caution">
    <text evidence="8">The sequence shown here is derived from an EMBL/GenBank/DDBJ whole genome shotgun (WGS) entry which is preliminary data.</text>
</comment>
<evidence type="ECO:0000256" key="1">
    <source>
        <dbReference type="ARBA" id="ARBA00004173"/>
    </source>
</evidence>
<dbReference type="PANTHER" id="PTHR14360:SF1">
    <property type="entry name" value="PROTEIN FMP32, MITOCHONDRIAL"/>
    <property type="match status" value="1"/>
</dbReference>
<evidence type="ECO:0000256" key="7">
    <source>
        <dbReference type="ARBA" id="ARBA00023136"/>
    </source>
</evidence>
<evidence type="ECO:0000313" key="8">
    <source>
        <dbReference type="EMBL" id="KAF7843611.1"/>
    </source>
</evidence>
<dbReference type="GO" id="GO:0005739">
    <property type="term" value="C:mitochondrion"/>
    <property type="evidence" value="ECO:0007669"/>
    <property type="project" value="UniProtKB-SubCell"/>
</dbReference>
<dbReference type="InterPro" id="IPR024461">
    <property type="entry name" value="CCDC90-like"/>
</dbReference>
<dbReference type="EMBL" id="JAAIUW010000001">
    <property type="protein sequence ID" value="KAF7843611.1"/>
    <property type="molecule type" value="Genomic_DNA"/>
</dbReference>
<evidence type="ECO:0000256" key="2">
    <source>
        <dbReference type="ARBA" id="ARBA00004370"/>
    </source>
</evidence>